<feature type="transmembrane region" description="Helical" evidence="10">
    <location>
        <begin position="187"/>
        <end position="205"/>
    </location>
</feature>
<gene>
    <name evidence="11" type="ORF">SP90_10960</name>
</gene>
<evidence type="ECO:0000256" key="9">
    <source>
        <dbReference type="PIRNR" id="PIRNR016636"/>
    </source>
</evidence>
<feature type="transmembrane region" description="Helical" evidence="10">
    <location>
        <begin position="249"/>
        <end position="269"/>
    </location>
</feature>
<evidence type="ECO:0000256" key="8">
    <source>
        <dbReference type="ARBA" id="ARBA00023315"/>
    </source>
</evidence>
<evidence type="ECO:0000313" key="11">
    <source>
        <dbReference type="EMBL" id="OBQ46644.1"/>
    </source>
</evidence>
<dbReference type="PIRSF" id="PIRSF500217">
    <property type="entry name" value="AlgI"/>
    <property type="match status" value="1"/>
</dbReference>
<evidence type="ECO:0000256" key="5">
    <source>
        <dbReference type="ARBA" id="ARBA00022692"/>
    </source>
</evidence>
<evidence type="ECO:0000256" key="10">
    <source>
        <dbReference type="SAM" id="Phobius"/>
    </source>
</evidence>
<accession>A0A1B7XB99</accession>
<evidence type="ECO:0000256" key="2">
    <source>
        <dbReference type="ARBA" id="ARBA00010323"/>
    </source>
</evidence>
<dbReference type="GO" id="GO:0016746">
    <property type="term" value="F:acyltransferase activity"/>
    <property type="evidence" value="ECO:0007669"/>
    <property type="project" value="UniProtKB-KW"/>
</dbReference>
<feature type="transmembrane region" description="Helical" evidence="10">
    <location>
        <begin position="355"/>
        <end position="375"/>
    </location>
</feature>
<dbReference type="Pfam" id="PF03062">
    <property type="entry name" value="MBOAT"/>
    <property type="match status" value="1"/>
</dbReference>
<feature type="transmembrane region" description="Helical" evidence="10">
    <location>
        <begin position="311"/>
        <end position="334"/>
    </location>
</feature>
<keyword evidence="8 9" id="KW-0012">Acyltransferase</keyword>
<dbReference type="AlphaFoldDB" id="A0A1B7XB99"/>
<feature type="transmembrane region" description="Helical" evidence="10">
    <location>
        <begin position="78"/>
        <end position="97"/>
    </location>
</feature>
<feature type="transmembrane region" description="Helical" evidence="10">
    <location>
        <begin position="437"/>
        <end position="456"/>
    </location>
</feature>
<dbReference type="STRING" id="1560234.SP90_10960"/>
<dbReference type="PANTHER" id="PTHR13285:SF23">
    <property type="entry name" value="TEICHOIC ACID D-ALANYLTRANSFERASE"/>
    <property type="match status" value="1"/>
</dbReference>
<comment type="similarity">
    <text evidence="2 9">Belongs to the membrane-bound acyltransferase family.</text>
</comment>
<feature type="transmembrane region" description="Helical" evidence="10">
    <location>
        <begin position="117"/>
        <end position="135"/>
    </location>
</feature>
<dbReference type="InterPro" id="IPR024194">
    <property type="entry name" value="Ac/AlaTfrase_AlgI/DltB"/>
</dbReference>
<dbReference type="GO" id="GO:0042121">
    <property type="term" value="P:alginic acid biosynthetic process"/>
    <property type="evidence" value="ECO:0007669"/>
    <property type="project" value="InterPro"/>
</dbReference>
<keyword evidence="7 9" id="KW-0472">Membrane</keyword>
<keyword evidence="4 9" id="KW-0808">Transferase</keyword>
<feature type="transmembrane region" description="Helical" evidence="10">
    <location>
        <begin position="7"/>
        <end position="26"/>
    </location>
</feature>
<feature type="transmembrane region" description="Helical" evidence="10">
    <location>
        <begin position="217"/>
        <end position="237"/>
    </location>
</feature>
<dbReference type="RefSeq" id="WP_066855875.1">
    <property type="nucleotide sequence ID" value="NZ_JXMS01000019.1"/>
</dbReference>
<keyword evidence="12" id="KW-1185">Reference proteome</keyword>
<feature type="transmembrane region" description="Helical" evidence="10">
    <location>
        <begin position="46"/>
        <end position="66"/>
    </location>
</feature>
<feature type="transmembrane region" description="Helical" evidence="10">
    <location>
        <begin position="147"/>
        <end position="167"/>
    </location>
</feature>
<evidence type="ECO:0000313" key="12">
    <source>
        <dbReference type="Proteomes" id="UP000091979"/>
    </source>
</evidence>
<sequence length="468" mass="53162">MLFNSLEFLFIFFPTVLAGYFILGRYFPNTYAKLWLIGASLFFYGYWNITYLPVIIISVLANYLIATAQSQKKLSPKVGLPCAILFNLGLLGYYKYANFIVDTYTSLFSVSWQLETIELPLAISFFTFQQIAYQVDMKQGKITDNNFIDYCLFVLFFPQLIAGPIVHHAGILPQFKKSLSRVIKLENIAAGTTLFIIGLFKKVVLADTFKLWATGDYALHATRSFLDAWLAILAYTMQVYFDFSGYSDMAIGAALCFNIVIPINFFSPYKAASIQDFWRRWHITLSVWLRDYLFIPLGGSRCSPPRAYGNILITFLLGGLWHGAGWMFIFWGGLHGAALCINRFWARLNSARLPVWLGWIITFTFLCLSGVAFIASDMQGVFNIYSAALGSNGIGRWVHVRHELLICLATVVLVCTMPNSTQIVFAKKDDTPVFTYGRAIAGSVAVFFTCMLIIWMENRVSEFFYFQF</sequence>
<protein>
    <recommendedName>
        <fullName evidence="13">Acetyltransferase</fullName>
    </recommendedName>
</protein>
<comment type="subcellular location">
    <subcellularLocation>
        <location evidence="1">Cell membrane</location>
        <topology evidence="1">Multi-pass membrane protein</topology>
    </subcellularLocation>
</comment>
<keyword evidence="6 10" id="KW-1133">Transmembrane helix</keyword>
<keyword evidence="5 10" id="KW-0812">Transmembrane</keyword>
<dbReference type="Proteomes" id="UP000091979">
    <property type="component" value="Unassembled WGS sequence"/>
</dbReference>
<keyword evidence="3 9" id="KW-1003">Cell membrane</keyword>
<dbReference type="InterPro" id="IPR051085">
    <property type="entry name" value="MB_O-acyltransferase"/>
</dbReference>
<feature type="transmembrane region" description="Helical" evidence="10">
    <location>
        <begin position="405"/>
        <end position="425"/>
    </location>
</feature>
<dbReference type="OrthoDB" id="139172at2"/>
<dbReference type="PANTHER" id="PTHR13285">
    <property type="entry name" value="ACYLTRANSFERASE"/>
    <property type="match status" value="1"/>
</dbReference>
<dbReference type="InterPro" id="IPR028362">
    <property type="entry name" value="AlgI"/>
</dbReference>
<evidence type="ECO:0000256" key="7">
    <source>
        <dbReference type="ARBA" id="ARBA00023136"/>
    </source>
</evidence>
<dbReference type="GO" id="GO:0005886">
    <property type="term" value="C:plasma membrane"/>
    <property type="evidence" value="ECO:0007669"/>
    <property type="project" value="UniProtKB-SubCell"/>
</dbReference>
<evidence type="ECO:0008006" key="13">
    <source>
        <dbReference type="Google" id="ProtNLM"/>
    </source>
</evidence>
<evidence type="ECO:0000256" key="6">
    <source>
        <dbReference type="ARBA" id="ARBA00022989"/>
    </source>
</evidence>
<evidence type="ECO:0000256" key="3">
    <source>
        <dbReference type="ARBA" id="ARBA00022475"/>
    </source>
</evidence>
<comment type="caution">
    <text evidence="11">The sequence shown here is derived from an EMBL/GenBank/DDBJ whole genome shotgun (WGS) entry which is preliminary data.</text>
</comment>
<dbReference type="PATRIC" id="fig|1560234.3.peg.1048"/>
<proteinExistence type="inferred from homology"/>
<organism evidence="11 12">
    <name type="scientific">Halodesulfovibrio spirochaetisodalis</name>
    <dbReference type="NCBI Taxonomy" id="1560234"/>
    <lineage>
        <taxon>Bacteria</taxon>
        <taxon>Pseudomonadati</taxon>
        <taxon>Thermodesulfobacteriota</taxon>
        <taxon>Desulfovibrionia</taxon>
        <taxon>Desulfovibrionales</taxon>
        <taxon>Desulfovibrionaceae</taxon>
        <taxon>Halodesulfovibrio</taxon>
    </lineage>
</organism>
<dbReference type="PIRSF" id="PIRSF016636">
    <property type="entry name" value="AlgI_DltB"/>
    <property type="match status" value="1"/>
</dbReference>
<evidence type="ECO:0000256" key="4">
    <source>
        <dbReference type="ARBA" id="ARBA00022679"/>
    </source>
</evidence>
<evidence type="ECO:0000256" key="1">
    <source>
        <dbReference type="ARBA" id="ARBA00004651"/>
    </source>
</evidence>
<reference evidence="11 12" key="1">
    <citation type="submission" date="2015-01" db="EMBL/GenBank/DDBJ databases">
        <title>Desulfovibrio sp. JC271 draft genome sequence.</title>
        <authorList>
            <person name="Shivani Y."/>
            <person name="Subhash Y."/>
            <person name="Sasikala C."/>
            <person name="Ramana C.V."/>
        </authorList>
    </citation>
    <scope>NUCLEOTIDE SEQUENCE [LARGE SCALE GENOMIC DNA]</scope>
    <source>
        <strain evidence="11 12">JC271</strain>
    </source>
</reference>
<dbReference type="EMBL" id="JXMS01000019">
    <property type="protein sequence ID" value="OBQ46644.1"/>
    <property type="molecule type" value="Genomic_DNA"/>
</dbReference>
<dbReference type="InterPro" id="IPR004299">
    <property type="entry name" value="MBOAT_fam"/>
</dbReference>
<name>A0A1B7XB99_9BACT</name>